<dbReference type="SUPFAM" id="SSF47384">
    <property type="entry name" value="Homodimeric domain of signal transducing histidine kinase"/>
    <property type="match status" value="1"/>
</dbReference>
<dbReference type="PANTHER" id="PTHR43547">
    <property type="entry name" value="TWO-COMPONENT HISTIDINE KINASE"/>
    <property type="match status" value="1"/>
</dbReference>
<dbReference type="InterPro" id="IPR036097">
    <property type="entry name" value="HisK_dim/P_sf"/>
</dbReference>
<gene>
    <name evidence="7" type="ORF">G7034_05070</name>
</gene>
<dbReference type="PROSITE" id="PS50109">
    <property type="entry name" value="HIS_KIN"/>
    <property type="match status" value="1"/>
</dbReference>
<reference evidence="7" key="1">
    <citation type="submission" date="2020-03" db="EMBL/GenBank/DDBJ databases">
        <title>Psychroflexus Maritimus sp. nov., isolate from marine sediment.</title>
        <authorList>
            <person name="Zhong Y.-L."/>
        </authorList>
    </citation>
    <scope>NUCLEOTIDE SEQUENCE</scope>
    <source>
        <strain evidence="7">C1</strain>
    </source>
</reference>
<dbReference type="Gene3D" id="3.30.565.10">
    <property type="entry name" value="Histidine kinase-like ATPase, C-terminal domain"/>
    <property type="match status" value="1"/>
</dbReference>
<keyword evidence="5" id="KW-0732">Signal</keyword>
<dbReference type="SUPFAM" id="SSF55874">
    <property type="entry name" value="ATPase domain of HSP90 chaperone/DNA topoisomerase II/histidine kinase"/>
    <property type="match status" value="1"/>
</dbReference>
<dbReference type="CDD" id="cd00082">
    <property type="entry name" value="HisKA"/>
    <property type="match status" value="1"/>
</dbReference>
<dbReference type="EMBL" id="JAANAS010000039">
    <property type="protein sequence ID" value="NGZ89621.1"/>
    <property type="molecule type" value="Genomic_DNA"/>
</dbReference>
<evidence type="ECO:0000256" key="5">
    <source>
        <dbReference type="SAM" id="SignalP"/>
    </source>
</evidence>
<dbReference type="InterPro" id="IPR015943">
    <property type="entry name" value="WD40/YVTN_repeat-like_dom_sf"/>
</dbReference>
<dbReference type="Gene3D" id="2.130.10.10">
    <property type="entry name" value="YVTN repeat-like/Quinoprotein amine dehydrogenase"/>
    <property type="match status" value="2"/>
</dbReference>
<keyword evidence="4" id="KW-0812">Transmembrane</keyword>
<dbReference type="InterPro" id="IPR004358">
    <property type="entry name" value="Sig_transdc_His_kin-like_C"/>
</dbReference>
<sequence length="986" mass="114595">MSKKLSFFFFVISFTQGVFAQDFINTWFNEKNLPQNSVKSIAKDSLGFVWLATESGLARFDGKDFKIFGELKNLSTNRFNFFYNRNDSLYARTIYQEDVLITNNQIQKTKRRKFSKKELPIKHELISKKIGHVLELNQTTSYILPKSEKQLFLKHNELERSFSFKNKISSVINFKDQIYVITERNFFKINLNEAKLIKIDLLNPLNTEDKELKKDKKINYIFDFNQKSIYLNLNKEVYHYCIKKDELTIIHNQLNFKEKNIITAYYDASRKTSYFGSGYKGFLVSRPNLFSIYKAETPYYVQNLIYAFDVINKDKIITSRGLLFDINTKQVKNLNYVNSLNSLSMEKIDDYRYAQILHKSIVIIDYTTKNEPQKIFKFKDDLGVLHYSKKNNLIYFSTKKFNSKINTCLYTYNFKTQAIKKIATTKHNVNIIDQYDENQLYLGTENGAYILNLSKNELRLIEGTSKYNVRAINFQHNYAWISTYNKGLILKKGNRFYEFPVITEKVSKSVHHAIEDDYGYLWISTNNGLLRGKVKRLLNTSSDEAHFFNNFGTDDGLLTSEFNGGCKPCATKLESGEILFPSLNGIVKLNPSDFLYLDDHVENITSMVFINDQKFESEDLSGNLFFPKNTQKIKFEFDYVKSNSVFDFKYRLNDGIVSEITNNEITLNNLAPEDYTLRLFLPDYPDKSKINFSISPKFYQTFQFILLVLFLIAVLVYFIAVLKIAAEQKRRKYLNNLVKEKTSLLKDAITNLTEITNYLENKITSQKKTIALISHDIRSPLQYIKLSTEYLESELASKNLGPKVEKNISSLNEAVTKLQAFTDHILTYSKAMLSEDRNKSETFNLYDLVKEKAELFEQVVNLQKNHLEIDITKDFYINSNKNLLAIIIHNILDNALKNTSRGSVKLSAKKIAQKIIFKIEDTGNGMNKETLNKYRSVFENTKYIKQVSEAGLGLFMVAEAAELIKGNVEIESEKNKGTQFYLVIKQ</sequence>
<evidence type="ECO:0000313" key="7">
    <source>
        <dbReference type="EMBL" id="NGZ89621.1"/>
    </source>
</evidence>
<dbReference type="AlphaFoldDB" id="A0A967ACL3"/>
<evidence type="ECO:0000313" key="8">
    <source>
        <dbReference type="Proteomes" id="UP000643701"/>
    </source>
</evidence>
<keyword evidence="8" id="KW-1185">Reference proteome</keyword>
<dbReference type="PANTHER" id="PTHR43547:SF2">
    <property type="entry name" value="HYBRID SIGNAL TRANSDUCTION HISTIDINE KINASE C"/>
    <property type="match status" value="1"/>
</dbReference>
<keyword evidence="3" id="KW-0597">Phosphoprotein</keyword>
<dbReference type="InterPro" id="IPR003661">
    <property type="entry name" value="HisK_dim/P_dom"/>
</dbReference>
<dbReference type="InterPro" id="IPR003594">
    <property type="entry name" value="HATPase_dom"/>
</dbReference>
<dbReference type="Proteomes" id="UP000643701">
    <property type="component" value="Unassembled WGS sequence"/>
</dbReference>
<evidence type="ECO:0000256" key="2">
    <source>
        <dbReference type="ARBA" id="ARBA00012438"/>
    </source>
</evidence>
<dbReference type="SUPFAM" id="SSF69322">
    <property type="entry name" value="Tricorn protease domain 2"/>
    <property type="match status" value="1"/>
</dbReference>
<comment type="catalytic activity">
    <reaction evidence="1">
        <text>ATP + protein L-histidine = ADP + protein N-phospho-L-histidine.</text>
        <dbReference type="EC" id="2.7.13.3"/>
    </reaction>
</comment>
<feature type="domain" description="Histidine kinase" evidence="6">
    <location>
        <begin position="772"/>
        <end position="986"/>
    </location>
</feature>
<feature type="chain" id="PRO_5036893139" description="histidine kinase" evidence="5">
    <location>
        <begin position="21"/>
        <end position="986"/>
    </location>
</feature>
<dbReference type="InterPro" id="IPR011110">
    <property type="entry name" value="Reg_prop"/>
</dbReference>
<evidence type="ECO:0000256" key="3">
    <source>
        <dbReference type="ARBA" id="ARBA00022553"/>
    </source>
</evidence>
<accession>A0A967ACL3</accession>
<dbReference type="GO" id="GO:0000155">
    <property type="term" value="F:phosphorelay sensor kinase activity"/>
    <property type="evidence" value="ECO:0007669"/>
    <property type="project" value="InterPro"/>
</dbReference>
<dbReference type="SMART" id="SM00387">
    <property type="entry name" value="HATPase_c"/>
    <property type="match status" value="1"/>
</dbReference>
<organism evidence="7 8">
    <name type="scientific">Psychroflexus maritimus</name>
    <dbReference type="NCBI Taxonomy" id="2714865"/>
    <lineage>
        <taxon>Bacteria</taxon>
        <taxon>Pseudomonadati</taxon>
        <taxon>Bacteroidota</taxon>
        <taxon>Flavobacteriia</taxon>
        <taxon>Flavobacteriales</taxon>
        <taxon>Flavobacteriaceae</taxon>
        <taxon>Psychroflexus</taxon>
    </lineage>
</organism>
<dbReference type="Pfam" id="PF02518">
    <property type="entry name" value="HATPase_c"/>
    <property type="match status" value="1"/>
</dbReference>
<dbReference type="Gene3D" id="1.10.287.130">
    <property type="match status" value="1"/>
</dbReference>
<dbReference type="EC" id="2.7.13.3" evidence="2"/>
<feature type="signal peptide" evidence="5">
    <location>
        <begin position="1"/>
        <end position="20"/>
    </location>
</feature>
<keyword evidence="4" id="KW-0472">Membrane</keyword>
<proteinExistence type="predicted"/>
<protein>
    <recommendedName>
        <fullName evidence="2">histidine kinase</fullName>
        <ecNumber evidence="2">2.7.13.3</ecNumber>
    </recommendedName>
</protein>
<evidence type="ECO:0000259" key="6">
    <source>
        <dbReference type="PROSITE" id="PS50109"/>
    </source>
</evidence>
<dbReference type="InterPro" id="IPR005467">
    <property type="entry name" value="His_kinase_dom"/>
</dbReference>
<keyword evidence="4" id="KW-1133">Transmembrane helix</keyword>
<evidence type="ECO:0000256" key="4">
    <source>
        <dbReference type="SAM" id="Phobius"/>
    </source>
</evidence>
<dbReference type="InterPro" id="IPR036890">
    <property type="entry name" value="HATPase_C_sf"/>
</dbReference>
<feature type="transmembrane region" description="Helical" evidence="4">
    <location>
        <begin position="702"/>
        <end position="722"/>
    </location>
</feature>
<dbReference type="RefSeq" id="WP_166399882.1">
    <property type="nucleotide sequence ID" value="NZ_JAANAS010000039.1"/>
</dbReference>
<name>A0A967ACL3_9FLAO</name>
<dbReference type="PRINTS" id="PR00344">
    <property type="entry name" value="BCTRLSENSOR"/>
</dbReference>
<dbReference type="Pfam" id="PF07494">
    <property type="entry name" value="Reg_prop"/>
    <property type="match status" value="1"/>
</dbReference>
<comment type="caution">
    <text evidence="7">The sequence shown here is derived from an EMBL/GenBank/DDBJ whole genome shotgun (WGS) entry which is preliminary data.</text>
</comment>
<evidence type="ECO:0000256" key="1">
    <source>
        <dbReference type="ARBA" id="ARBA00000085"/>
    </source>
</evidence>